<feature type="transmembrane region" description="Helical" evidence="7">
    <location>
        <begin position="50"/>
        <end position="70"/>
    </location>
</feature>
<comment type="caution">
    <text evidence="8">The sequence shown here is derived from an EMBL/GenBank/DDBJ whole genome shotgun (WGS) entry which is preliminary data.</text>
</comment>
<evidence type="ECO:0000256" key="3">
    <source>
        <dbReference type="ARBA" id="ARBA00022475"/>
    </source>
</evidence>
<dbReference type="PANTHER" id="PTHR34040">
    <property type="entry name" value="FLAGELLAR BIOSYNTHETIC PROTEIN FLIQ"/>
    <property type="match status" value="1"/>
</dbReference>
<dbReference type="PIRSF" id="PIRSF004669">
    <property type="entry name" value="FliQ"/>
    <property type="match status" value="1"/>
</dbReference>
<keyword evidence="4 7" id="KW-0812">Transmembrane</keyword>
<comment type="subcellular location">
    <subcellularLocation>
        <location evidence="1">Cell membrane</location>
        <topology evidence="1">Multi-pass membrane protein</topology>
    </subcellularLocation>
</comment>
<name>A0A7X9FQA6_9DELT</name>
<evidence type="ECO:0000256" key="4">
    <source>
        <dbReference type="ARBA" id="ARBA00022692"/>
    </source>
</evidence>
<dbReference type="EMBL" id="JAAZON010000059">
    <property type="protein sequence ID" value="NMC61839.1"/>
    <property type="molecule type" value="Genomic_DNA"/>
</dbReference>
<evidence type="ECO:0000256" key="1">
    <source>
        <dbReference type="ARBA" id="ARBA00004651"/>
    </source>
</evidence>
<evidence type="ECO:0000256" key="7">
    <source>
        <dbReference type="SAM" id="Phobius"/>
    </source>
</evidence>
<feature type="transmembrane region" description="Helical" evidence="7">
    <location>
        <begin position="12"/>
        <end position="38"/>
    </location>
</feature>
<keyword evidence="8" id="KW-0282">Flagellum</keyword>
<sequence>MNIDDFMRVGQIGIEVATFVAAPILLLGLISGLIVSIFQAATQISDASLAFIPKIGATVGGLLVFGHFMIDRIAGFTIWVYTHIGTLGG</sequence>
<dbReference type="GO" id="GO:0005886">
    <property type="term" value="C:plasma membrane"/>
    <property type="evidence" value="ECO:0007669"/>
    <property type="project" value="UniProtKB-SubCell"/>
</dbReference>
<dbReference type="InterPro" id="IPR002191">
    <property type="entry name" value="Bac_export_3"/>
</dbReference>
<gene>
    <name evidence="8" type="primary">fliQ</name>
    <name evidence="8" type="ORF">GYA55_01585</name>
</gene>
<keyword evidence="8" id="KW-0966">Cell projection</keyword>
<dbReference type="PRINTS" id="PR00952">
    <property type="entry name" value="TYPE3IMQPROT"/>
</dbReference>
<accession>A0A7X9FQA6</accession>
<evidence type="ECO:0000313" key="9">
    <source>
        <dbReference type="Proteomes" id="UP000524246"/>
    </source>
</evidence>
<evidence type="ECO:0000313" key="8">
    <source>
        <dbReference type="EMBL" id="NMC61839.1"/>
    </source>
</evidence>
<evidence type="ECO:0000256" key="5">
    <source>
        <dbReference type="ARBA" id="ARBA00022989"/>
    </source>
</evidence>
<keyword evidence="6 7" id="KW-0472">Membrane</keyword>
<dbReference type="AlphaFoldDB" id="A0A7X9FQA6"/>
<reference evidence="8 9" key="1">
    <citation type="journal article" date="2020" name="Biotechnol. Biofuels">
        <title>New insights from the biogas microbiome by comprehensive genome-resolved metagenomics of nearly 1600 species originating from multiple anaerobic digesters.</title>
        <authorList>
            <person name="Campanaro S."/>
            <person name="Treu L."/>
            <person name="Rodriguez-R L.M."/>
            <person name="Kovalovszki A."/>
            <person name="Ziels R.M."/>
            <person name="Maus I."/>
            <person name="Zhu X."/>
            <person name="Kougias P.G."/>
            <person name="Basile A."/>
            <person name="Luo G."/>
            <person name="Schluter A."/>
            <person name="Konstantinidis K.T."/>
            <person name="Angelidaki I."/>
        </authorList>
    </citation>
    <scope>NUCLEOTIDE SEQUENCE [LARGE SCALE GENOMIC DNA]</scope>
    <source>
        <strain evidence="8">AS27yjCOA_65</strain>
    </source>
</reference>
<protein>
    <submittedName>
        <fullName evidence="8">Flagellar type III secretion system protein FliQ</fullName>
    </submittedName>
</protein>
<keyword evidence="5 7" id="KW-1133">Transmembrane helix</keyword>
<dbReference type="Proteomes" id="UP000524246">
    <property type="component" value="Unassembled WGS sequence"/>
</dbReference>
<comment type="similarity">
    <text evidence="2">Belongs to the FliQ/MopD/SpaQ family.</text>
</comment>
<organism evidence="8 9">
    <name type="scientific">SAR324 cluster bacterium</name>
    <dbReference type="NCBI Taxonomy" id="2024889"/>
    <lineage>
        <taxon>Bacteria</taxon>
        <taxon>Deltaproteobacteria</taxon>
        <taxon>SAR324 cluster</taxon>
    </lineage>
</organism>
<evidence type="ECO:0000256" key="2">
    <source>
        <dbReference type="ARBA" id="ARBA00006156"/>
    </source>
</evidence>
<dbReference type="GO" id="GO:0009306">
    <property type="term" value="P:protein secretion"/>
    <property type="evidence" value="ECO:0007669"/>
    <property type="project" value="InterPro"/>
</dbReference>
<proteinExistence type="inferred from homology"/>
<evidence type="ECO:0000256" key="6">
    <source>
        <dbReference type="ARBA" id="ARBA00023136"/>
    </source>
</evidence>
<keyword evidence="3" id="KW-1003">Cell membrane</keyword>
<dbReference type="PANTHER" id="PTHR34040:SF2">
    <property type="entry name" value="FLAGELLAR BIOSYNTHETIC PROTEIN FLIQ"/>
    <property type="match status" value="1"/>
</dbReference>
<dbReference type="Pfam" id="PF01313">
    <property type="entry name" value="Bac_export_3"/>
    <property type="match status" value="1"/>
</dbReference>
<keyword evidence="8" id="KW-0969">Cilium</keyword>